<sequence>MNWSRSWSKFCDSGRIIPSSSRSASGPWCWVGRSVMFLFDCWLAGWLIHLQPWVLDGRSVMFLFDCWPVDRPYLEDGSGGVTDVVARISGAVIRLYTRKGELPGYLDQGDLIREGRVGVGVGVALPDGGATSGSLSTMHCMVSSLSENIWQS</sequence>
<reference evidence="1" key="1">
    <citation type="submission" date="2019-12" db="EMBL/GenBank/DDBJ databases">
        <title>Genome sequencing and annotation of Brassica cretica.</title>
        <authorList>
            <person name="Studholme D.J."/>
            <person name="Sarris P.F."/>
        </authorList>
    </citation>
    <scope>NUCLEOTIDE SEQUENCE</scope>
    <source>
        <strain evidence="1">PFS-102/07</strain>
        <tissue evidence="1">Leaf</tissue>
    </source>
</reference>
<comment type="caution">
    <text evidence="1">The sequence shown here is derived from an EMBL/GenBank/DDBJ whole genome shotgun (WGS) entry which is preliminary data.</text>
</comment>
<organism evidence="1">
    <name type="scientific">Brassica cretica</name>
    <name type="common">Mustard</name>
    <dbReference type="NCBI Taxonomy" id="69181"/>
    <lineage>
        <taxon>Eukaryota</taxon>
        <taxon>Viridiplantae</taxon>
        <taxon>Streptophyta</taxon>
        <taxon>Embryophyta</taxon>
        <taxon>Tracheophyta</taxon>
        <taxon>Spermatophyta</taxon>
        <taxon>Magnoliopsida</taxon>
        <taxon>eudicotyledons</taxon>
        <taxon>Gunneridae</taxon>
        <taxon>Pentapetalae</taxon>
        <taxon>rosids</taxon>
        <taxon>malvids</taxon>
        <taxon>Brassicales</taxon>
        <taxon>Brassicaceae</taxon>
        <taxon>Brassiceae</taxon>
        <taxon>Brassica</taxon>
    </lineage>
</organism>
<accession>A0A8S9IJD1</accession>
<name>A0A8S9IJD1_BRACR</name>
<proteinExistence type="predicted"/>
<protein>
    <submittedName>
        <fullName evidence="1">Uncharacterized protein</fullName>
    </submittedName>
</protein>
<evidence type="ECO:0000313" key="1">
    <source>
        <dbReference type="EMBL" id="KAF2570048.1"/>
    </source>
</evidence>
<gene>
    <name evidence="1" type="ORF">F2Q70_00002731</name>
</gene>
<dbReference type="AlphaFoldDB" id="A0A8S9IJD1"/>
<dbReference type="EMBL" id="QGKY02001015">
    <property type="protein sequence ID" value="KAF2570048.1"/>
    <property type="molecule type" value="Genomic_DNA"/>
</dbReference>